<evidence type="ECO:0000313" key="5">
    <source>
        <dbReference type="EMBL" id="SFA43816.1"/>
    </source>
</evidence>
<dbReference type="Gene3D" id="3.30.2130.30">
    <property type="match status" value="1"/>
</dbReference>
<dbReference type="GO" id="GO:0008990">
    <property type="term" value="F:rRNA (guanine-N2-)-methyltransferase activity"/>
    <property type="evidence" value="ECO:0007669"/>
    <property type="project" value="TreeGrafter"/>
</dbReference>
<keyword evidence="3" id="KW-0694">RNA-binding</keyword>
<dbReference type="PROSITE" id="PS01261">
    <property type="entry name" value="UPF0020"/>
    <property type="match status" value="1"/>
</dbReference>
<evidence type="ECO:0000256" key="3">
    <source>
        <dbReference type="PROSITE-ProRule" id="PRU00529"/>
    </source>
</evidence>
<dbReference type="InterPro" id="IPR004114">
    <property type="entry name" value="THUMP_dom"/>
</dbReference>
<sequence>MGSITLIATAAMGVEAIVADEVRRLGYECQVENGKVTFQGDELAICRANLWLRTADRVKLKVGEFQATTFEELFEQTKALPWADYLPVDANFPVVGKSVKSKLFSVSDCQAIVKKAVVESLKKHYHVSWFAETGPLYRIEVALHKDIATLTIDTSGAGLHKRGYRIAQGEAPLKETLAAALVQLTNWTPDRPFVDPFCGSGTIPIEAALIGQNIAPGFNRDFASEQWGWIGEKAWEQAREEAEDLAHYDQPLDISGFDIHHRMIDIAKANALEAGLGDLITFKQMQVKDFASKKQYGVIVGNPPYGERLGERKEVETMYKEMGKTFSKLDTWSVYILTAHKQFEKYYGKKATKRRKLFNGFIETHYYQFWGPRPPRNADVSRV</sequence>
<dbReference type="FunFam" id="3.30.2130.30:FF:000001">
    <property type="entry name" value="Ribosomal RNA large subunit methyltransferase K/L"/>
    <property type="match status" value="1"/>
</dbReference>
<proteinExistence type="predicted"/>
<dbReference type="GO" id="GO:0003723">
    <property type="term" value="F:RNA binding"/>
    <property type="evidence" value="ECO:0007669"/>
    <property type="project" value="UniProtKB-UniRule"/>
</dbReference>
<dbReference type="Pfam" id="PF01170">
    <property type="entry name" value="UPF0020"/>
    <property type="match status" value="1"/>
</dbReference>
<dbReference type="OrthoDB" id="9809404at2"/>
<dbReference type="Proteomes" id="UP000198650">
    <property type="component" value="Unassembled WGS sequence"/>
</dbReference>
<dbReference type="PROSITE" id="PS51165">
    <property type="entry name" value="THUMP"/>
    <property type="match status" value="1"/>
</dbReference>
<gene>
    <name evidence="5" type="ORF">SAMN05192569_1006107</name>
</gene>
<accession>A0A1I0SYD0</accession>
<dbReference type="InterPro" id="IPR053943">
    <property type="entry name" value="RlmKL-like_Mtase_CS"/>
</dbReference>
<protein>
    <submittedName>
        <fullName evidence="5">Putative N6-adenine-specific DNA methylase</fullName>
    </submittedName>
</protein>
<dbReference type="STRING" id="186116.SAMN05192569_1006107"/>
<organism evidence="5 6">
    <name type="scientific">Parageobacillus thermantarcticus</name>
    <dbReference type="NCBI Taxonomy" id="186116"/>
    <lineage>
        <taxon>Bacteria</taxon>
        <taxon>Bacillati</taxon>
        <taxon>Bacillota</taxon>
        <taxon>Bacilli</taxon>
        <taxon>Bacillales</taxon>
        <taxon>Anoxybacillaceae</taxon>
        <taxon>Parageobacillus</taxon>
    </lineage>
</organism>
<reference evidence="6" key="1">
    <citation type="submission" date="2016-10" db="EMBL/GenBank/DDBJ databases">
        <authorList>
            <person name="Varghese N."/>
            <person name="Submissions S."/>
        </authorList>
    </citation>
    <scope>NUCLEOTIDE SEQUENCE [LARGE SCALE GENOMIC DNA]</scope>
    <source>
        <strain evidence="6">M1</strain>
    </source>
</reference>
<name>A0A1I0SYD0_9BACL</name>
<dbReference type="RefSeq" id="WP_090948420.1">
    <property type="nucleotide sequence ID" value="NZ_FOJS01000006.1"/>
</dbReference>
<dbReference type="CDD" id="cd11715">
    <property type="entry name" value="THUMP_AdoMetMT"/>
    <property type="match status" value="1"/>
</dbReference>
<dbReference type="SUPFAM" id="SSF53335">
    <property type="entry name" value="S-adenosyl-L-methionine-dependent methyltransferases"/>
    <property type="match status" value="1"/>
</dbReference>
<evidence type="ECO:0000313" key="6">
    <source>
        <dbReference type="Proteomes" id="UP000198650"/>
    </source>
</evidence>
<evidence type="ECO:0000256" key="2">
    <source>
        <dbReference type="ARBA" id="ARBA00022679"/>
    </source>
</evidence>
<dbReference type="InterPro" id="IPR002052">
    <property type="entry name" value="DNA_methylase_N6_adenine_CS"/>
</dbReference>
<dbReference type="EMBL" id="FOJS01000006">
    <property type="protein sequence ID" value="SFA43816.1"/>
    <property type="molecule type" value="Genomic_DNA"/>
</dbReference>
<keyword evidence="6" id="KW-1185">Reference proteome</keyword>
<dbReference type="SMART" id="SM00981">
    <property type="entry name" value="THUMP"/>
    <property type="match status" value="1"/>
</dbReference>
<keyword evidence="1 5" id="KW-0489">Methyltransferase</keyword>
<evidence type="ECO:0000259" key="4">
    <source>
        <dbReference type="PROSITE" id="PS51165"/>
    </source>
</evidence>
<dbReference type="InterPro" id="IPR054170">
    <property type="entry name" value="RlmL_1st"/>
</dbReference>
<dbReference type="PANTHER" id="PTHR47313">
    <property type="entry name" value="RIBOSOMAL RNA LARGE SUBUNIT METHYLTRANSFERASE K/L"/>
    <property type="match status" value="1"/>
</dbReference>
<dbReference type="InterPro" id="IPR000241">
    <property type="entry name" value="RlmKL-like_Mtase"/>
</dbReference>
<dbReference type="PANTHER" id="PTHR47313:SF1">
    <property type="entry name" value="RIBOSOMAL RNA LARGE SUBUNIT METHYLTRANSFERASE K_L"/>
    <property type="match status" value="1"/>
</dbReference>
<dbReference type="Pfam" id="PF22020">
    <property type="entry name" value="RlmL_1st"/>
    <property type="match status" value="1"/>
</dbReference>
<dbReference type="Gene3D" id="3.40.50.150">
    <property type="entry name" value="Vaccinia Virus protein VP39"/>
    <property type="match status" value="1"/>
</dbReference>
<dbReference type="InterPro" id="IPR029063">
    <property type="entry name" value="SAM-dependent_MTases_sf"/>
</dbReference>
<keyword evidence="2" id="KW-0808">Transferase</keyword>
<dbReference type="PROSITE" id="PS00092">
    <property type="entry name" value="N6_MTASE"/>
    <property type="match status" value="1"/>
</dbReference>
<feature type="domain" description="THUMP" evidence="4">
    <location>
        <begin position="44"/>
        <end position="154"/>
    </location>
</feature>
<dbReference type="GO" id="GO:0070043">
    <property type="term" value="F:rRNA (guanine-N7-)-methyltransferase activity"/>
    <property type="evidence" value="ECO:0007669"/>
    <property type="project" value="TreeGrafter"/>
</dbReference>
<dbReference type="Pfam" id="PF02926">
    <property type="entry name" value="THUMP"/>
    <property type="match status" value="1"/>
</dbReference>
<evidence type="ECO:0000256" key="1">
    <source>
        <dbReference type="ARBA" id="ARBA00022603"/>
    </source>
</evidence>
<dbReference type="AlphaFoldDB" id="A0A1I0SYD0"/>